<dbReference type="InterPro" id="IPR002500">
    <property type="entry name" value="PAPS_reduct_dom"/>
</dbReference>
<dbReference type="RefSeq" id="WP_209471413.1">
    <property type="nucleotide sequence ID" value="NZ_BMWJ01000023.1"/>
</dbReference>
<keyword evidence="3" id="KW-1185">Reference proteome</keyword>
<name>A0ABS4VHI3_9ACTN</name>
<dbReference type="Gene3D" id="3.40.50.620">
    <property type="entry name" value="HUPs"/>
    <property type="match status" value="1"/>
</dbReference>
<dbReference type="Pfam" id="PF01507">
    <property type="entry name" value="PAPS_reduct"/>
    <property type="match status" value="1"/>
</dbReference>
<dbReference type="PANTHER" id="PTHR43196:SF2">
    <property type="entry name" value="PHOSPHOADENOSINE PHOSPHOSULFATE REDUCTASE"/>
    <property type="match status" value="1"/>
</dbReference>
<reference evidence="2 3" key="1">
    <citation type="submission" date="2021-03" db="EMBL/GenBank/DDBJ databases">
        <title>Sequencing the genomes of 1000 actinobacteria strains.</title>
        <authorList>
            <person name="Klenk H.-P."/>
        </authorList>
    </citation>
    <scope>NUCLEOTIDE SEQUENCE [LARGE SCALE GENOMIC DNA]</scope>
    <source>
        <strain evidence="2 3">DSM 40843</strain>
    </source>
</reference>
<protein>
    <submittedName>
        <fullName evidence="2">3'-phosphoadenosine 5'-phosphosulfate sulfotransferase (PAPS reductase)/FAD synthetase</fullName>
    </submittedName>
</protein>
<dbReference type="SUPFAM" id="SSF52402">
    <property type="entry name" value="Adenine nucleotide alpha hydrolases-like"/>
    <property type="match status" value="1"/>
</dbReference>
<evidence type="ECO:0000313" key="2">
    <source>
        <dbReference type="EMBL" id="MBP2363381.1"/>
    </source>
</evidence>
<feature type="domain" description="Phosphoadenosine phosphosulphate reductase" evidence="1">
    <location>
        <begin position="182"/>
        <end position="253"/>
    </location>
</feature>
<evidence type="ECO:0000259" key="1">
    <source>
        <dbReference type="Pfam" id="PF01507"/>
    </source>
</evidence>
<organism evidence="2 3">
    <name type="scientific">Streptomyces clavifer</name>
    <dbReference type="NCBI Taxonomy" id="68188"/>
    <lineage>
        <taxon>Bacteria</taxon>
        <taxon>Bacillati</taxon>
        <taxon>Actinomycetota</taxon>
        <taxon>Actinomycetes</taxon>
        <taxon>Kitasatosporales</taxon>
        <taxon>Streptomycetaceae</taxon>
        <taxon>Streptomyces</taxon>
    </lineage>
</organism>
<comment type="caution">
    <text evidence="2">The sequence shown here is derived from an EMBL/GenBank/DDBJ whole genome shotgun (WGS) entry which is preliminary data.</text>
</comment>
<gene>
    <name evidence="2" type="ORF">JOF59_005873</name>
</gene>
<proteinExistence type="predicted"/>
<dbReference type="InterPro" id="IPR050128">
    <property type="entry name" value="Sulfate_adenylyltrnsfr_sub2"/>
</dbReference>
<dbReference type="EMBL" id="JAGINS010000002">
    <property type="protein sequence ID" value="MBP2363381.1"/>
    <property type="molecule type" value="Genomic_DNA"/>
</dbReference>
<dbReference type="PANTHER" id="PTHR43196">
    <property type="entry name" value="SULFATE ADENYLYLTRANSFERASE SUBUNIT 2"/>
    <property type="match status" value="1"/>
</dbReference>
<accession>A0ABS4VHI3</accession>
<sequence length="336" mass="37115">MTIQPRRSALIPLTPARPTTDDVAQLAAGRVATTDEPDPTTLLTWADIILVNNSGGKDSQAMLSHLVALAAAAQVLHRIVGVHCDLGDVEWKGTRELAEEQAAAYGLRFEVVSRKQGDLIQQIKDRHHTLRANGDTTTPAWPSSQARYCTSAHKRGQVRPLMTRLVDEFTGRPGRPVRILNCMGMRAEESPARMKRTMLELDQGASNGKRTVYTWLPLHTWPVKRVWSEIARSGLPYSPVYDWGMSRLSCSFCVLASERDLELAARLRPEKAAEMVGLEHYVGHDFKKNLPIAEIVRRAEATDAAHGPAVRHPRGTAMAAHIGQARTLDYLARSAA</sequence>
<dbReference type="InterPro" id="IPR014729">
    <property type="entry name" value="Rossmann-like_a/b/a_fold"/>
</dbReference>
<dbReference type="Proteomes" id="UP001519311">
    <property type="component" value="Unassembled WGS sequence"/>
</dbReference>
<evidence type="ECO:0000313" key="3">
    <source>
        <dbReference type="Proteomes" id="UP001519311"/>
    </source>
</evidence>